<name>A0A101LVH3_PICGL</name>
<geneLocation type="mitochondrion" evidence="1"/>
<reference evidence="1" key="1">
    <citation type="journal article" date="2015" name="Genome Biol. Evol.">
        <title>Organellar Genomes of White Spruce (Picea glauca): Assembly and Annotation.</title>
        <authorList>
            <person name="Jackman S.D."/>
            <person name="Warren R.L."/>
            <person name="Gibb E.A."/>
            <person name="Vandervalk B.P."/>
            <person name="Mohamadi H."/>
            <person name="Chu J."/>
            <person name="Raymond A."/>
            <person name="Pleasance S."/>
            <person name="Coope R."/>
            <person name="Wildung M.R."/>
            <person name="Ritland C.E."/>
            <person name="Bousquet J."/>
            <person name="Jones S.J."/>
            <person name="Bohlmann J."/>
            <person name="Birol I."/>
        </authorList>
    </citation>
    <scope>NUCLEOTIDE SEQUENCE [LARGE SCALE GENOMIC DNA]</scope>
    <source>
        <tissue evidence="1">Flushing bud</tissue>
    </source>
</reference>
<sequence length="90" mass="10105">MTTGDTTTSQATLFTHNCHIKHVLATLILGNGSHKNLVAQDLVQCFSLPTNSNPSLYPLGWVHKDGPHLMRLLWCRIWIFILPSGVFQYS</sequence>
<protein>
    <submittedName>
        <fullName evidence="1">Uncharacterized protein</fullName>
    </submittedName>
</protein>
<evidence type="ECO:0000313" key="1">
    <source>
        <dbReference type="EMBL" id="KUM46104.1"/>
    </source>
</evidence>
<accession>A0A101LVH3</accession>
<gene>
    <name evidence="1" type="ORF">ABT39_MTgene1910</name>
</gene>
<dbReference type="AlphaFoldDB" id="A0A101LVH3"/>
<proteinExistence type="predicted"/>
<comment type="caution">
    <text evidence="1">The sequence shown here is derived from an EMBL/GenBank/DDBJ whole genome shotgun (WGS) entry which is preliminary data.</text>
</comment>
<keyword evidence="1" id="KW-0496">Mitochondrion</keyword>
<organism evidence="1">
    <name type="scientific">Picea glauca</name>
    <name type="common">White spruce</name>
    <name type="synonym">Pinus glauca</name>
    <dbReference type="NCBI Taxonomy" id="3330"/>
    <lineage>
        <taxon>Eukaryota</taxon>
        <taxon>Viridiplantae</taxon>
        <taxon>Streptophyta</taxon>
        <taxon>Embryophyta</taxon>
        <taxon>Tracheophyta</taxon>
        <taxon>Spermatophyta</taxon>
        <taxon>Pinopsida</taxon>
        <taxon>Pinidae</taxon>
        <taxon>Conifers I</taxon>
        <taxon>Pinales</taxon>
        <taxon>Pinaceae</taxon>
        <taxon>Picea</taxon>
    </lineage>
</organism>
<dbReference type="EMBL" id="LKAM01000013">
    <property type="protein sequence ID" value="KUM46104.1"/>
    <property type="molecule type" value="Genomic_DNA"/>
</dbReference>